<protein>
    <submittedName>
        <fullName evidence="4">NADH:flavin oxidoreductase</fullName>
    </submittedName>
</protein>
<dbReference type="PANTHER" id="PTHR43656">
    <property type="entry name" value="BINDING OXIDOREDUCTASE, PUTATIVE (AFU_ORTHOLOGUE AFUA_2G08260)-RELATED"/>
    <property type="match status" value="1"/>
</dbReference>
<name>A0A6N7Q0L9_9BACT</name>
<keyword evidence="5" id="KW-1185">Reference proteome</keyword>
<accession>A0A6N7Q0L9</accession>
<dbReference type="OrthoDB" id="9784632at2"/>
<proteinExistence type="predicted"/>
<evidence type="ECO:0000313" key="4">
    <source>
        <dbReference type="EMBL" id="MRG96716.1"/>
    </source>
</evidence>
<dbReference type="EMBL" id="WJIE01000013">
    <property type="protein sequence ID" value="MRG96716.1"/>
    <property type="molecule type" value="Genomic_DNA"/>
</dbReference>
<keyword evidence="2" id="KW-0560">Oxidoreductase</keyword>
<dbReference type="InterPro" id="IPR001155">
    <property type="entry name" value="OxRdtase_FMN_N"/>
</dbReference>
<reference evidence="4 5" key="1">
    <citation type="submission" date="2019-10" db="EMBL/GenBank/DDBJ databases">
        <title>A soil myxobacterium in the family Polyangiaceae.</title>
        <authorList>
            <person name="Li Y."/>
            <person name="Wang J."/>
        </authorList>
    </citation>
    <scope>NUCLEOTIDE SEQUENCE [LARGE SCALE GENOMIC DNA]</scope>
    <source>
        <strain evidence="4 5">DSM 14734</strain>
    </source>
</reference>
<feature type="domain" description="NADH:flavin oxidoreductase/NADH oxidase N-terminal" evidence="3">
    <location>
        <begin position="5"/>
        <end position="323"/>
    </location>
</feature>
<evidence type="ECO:0000259" key="3">
    <source>
        <dbReference type="Pfam" id="PF00724"/>
    </source>
</evidence>
<gene>
    <name evidence="4" type="ORF">GF068_33050</name>
</gene>
<dbReference type="AlphaFoldDB" id="A0A6N7Q0L9"/>
<dbReference type="SUPFAM" id="SSF51395">
    <property type="entry name" value="FMN-linked oxidoreductases"/>
    <property type="match status" value="1"/>
</dbReference>
<evidence type="ECO:0000313" key="5">
    <source>
        <dbReference type="Proteomes" id="UP000440224"/>
    </source>
</evidence>
<comment type="caution">
    <text evidence="4">The sequence shown here is derived from an EMBL/GenBank/DDBJ whole genome shotgun (WGS) entry which is preliminary data.</text>
</comment>
<dbReference type="Proteomes" id="UP000440224">
    <property type="component" value="Unassembled WGS sequence"/>
</dbReference>
<dbReference type="CDD" id="cd02803">
    <property type="entry name" value="OYE_like_FMN_family"/>
    <property type="match status" value="1"/>
</dbReference>
<evidence type="ECO:0000256" key="1">
    <source>
        <dbReference type="ARBA" id="ARBA00022630"/>
    </source>
</evidence>
<sequence>MASKDLFAPLTFRNGRTARNRVALAPMTNLQSHADGTLSDDELRWLELRAEGGFGVVATCASHVLLDGQGWEGELGIYDDKLLPGLTRLATSLRERGTVSMVQIFHGGARADARLTGARPWSASEMPEDPSNPRAATSEDIERVIAAFRDAAVRAHHAGFDGVELHGAHGYLLGQFLSATGNKRDDAYGGSFENRARLLREATRAVRAAVPASFLVGVRISPEDMAQSKGLDLDENLTLSGWLADDGIDFLHVSLWDSFANTKKRPDEHPVPLFRRALPDGIPLLVAGKIWTRAEAESLLERGADAVALGRSAILNPDWPRAARDAAWEPKRPPMSPEDLRARGLSDGFVRYLGRFKGLVQPNETR</sequence>
<dbReference type="InterPro" id="IPR013785">
    <property type="entry name" value="Aldolase_TIM"/>
</dbReference>
<dbReference type="GO" id="GO:0010181">
    <property type="term" value="F:FMN binding"/>
    <property type="evidence" value="ECO:0007669"/>
    <property type="project" value="InterPro"/>
</dbReference>
<dbReference type="InterPro" id="IPR051799">
    <property type="entry name" value="NADH_flavin_oxidoreductase"/>
</dbReference>
<organism evidence="4 5">
    <name type="scientific">Polyangium spumosum</name>
    <dbReference type="NCBI Taxonomy" id="889282"/>
    <lineage>
        <taxon>Bacteria</taxon>
        <taxon>Pseudomonadati</taxon>
        <taxon>Myxococcota</taxon>
        <taxon>Polyangia</taxon>
        <taxon>Polyangiales</taxon>
        <taxon>Polyangiaceae</taxon>
        <taxon>Polyangium</taxon>
    </lineage>
</organism>
<dbReference type="Gene3D" id="3.20.20.70">
    <property type="entry name" value="Aldolase class I"/>
    <property type="match status" value="1"/>
</dbReference>
<dbReference type="PANTHER" id="PTHR43656:SF2">
    <property type="entry name" value="BINDING OXIDOREDUCTASE, PUTATIVE (AFU_ORTHOLOGUE AFUA_2G08260)-RELATED"/>
    <property type="match status" value="1"/>
</dbReference>
<dbReference type="GO" id="GO:0016491">
    <property type="term" value="F:oxidoreductase activity"/>
    <property type="evidence" value="ECO:0007669"/>
    <property type="project" value="UniProtKB-KW"/>
</dbReference>
<evidence type="ECO:0000256" key="2">
    <source>
        <dbReference type="ARBA" id="ARBA00023002"/>
    </source>
</evidence>
<dbReference type="Pfam" id="PF00724">
    <property type="entry name" value="Oxidored_FMN"/>
    <property type="match status" value="1"/>
</dbReference>
<dbReference type="RefSeq" id="WP_153823521.1">
    <property type="nucleotide sequence ID" value="NZ_WJIE01000013.1"/>
</dbReference>
<keyword evidence="1" id="KW-0285">Flavoprotein</keyword>